<dbReference type="KEGG" id="abac:LuPra_04080"/>
<evidence type="ECO:0000313" key="3">
    <source>
        <dbReference type="Proteomes" id="UP000076079"/>
    </source>
</evidence>
<dbReference type="AlphaFoldDB" id="A0A143PQ47"/>
<keyword evidence="3" id="KW-1185">Reference proteome</keyword>
<protein>
    <submittedName>
        <fullName evidence="2">2-octaprenyl-3-methyl-6-methoxy-1,4-benzoquinol hydroxylase</fullName>
    </submittedName>
</protein>
<dbReference type="STRING" id="1855912.LuPra_04080"/>
<organism evidence="2 3">
    <name type="scientific">Luteitalea pratensis</name>
    <dbReference type="NCBI Taxonomy" id="1855912"/>
    <lineage>
        <taxon>Bacteria</taxon>
        <taxon>Pseudomonadati</taxon>
        <taxon>Acidobacteriota</taxon>
        <taxon>Vicinamibacteria</taxon>
        <taxon>Vicinamibacterales</taxon>
        <taxon>Vicinamibacteraceae</taxon>
        <taxon>Luteitalea</taxon>
    </lineage>
</organism>
<accession>A0A143PQ47</accession>
<reference evidence="3" key="2">
    <citation type="submission" date="2016-04" db="EMBL/GenBank/DDBJ databases">
        <title>First Complete Genome Sequence of a Subdivision 6 Acidobacterium.</title>
        <authorList>
            <person name="Huang S."/>
            <person name="Vieira S."/>
            <person name="Bunk B."/>
            <person name="Riedel T."/>
            <person name="Sproeer C."/>
            <person name="Overmann J."/>
        </authorList>
    </citation>
    <scope>NUCLEOTIDE SEQUENCE [LARGE SCALE GENOMIC DNA]</scope>
    <source>
        <strain evidence="3">DSM 100886 HEG_-6_39</strain>
    </source>
</reference>
<dbReference type="SUPFAM" id="SSF51905">
    <property type="entry name" value="FAD/NAD(P)-binding domain"/>
    <property type="match status" value="1"/>
</dbReference>
<reference evidence="2 3" key="1">
    <citation type="journal article" date="2016" name="Genome Announc.">
        <title>First Complete Genome Sequence of a Subdivision 6 Acidobacterium Strain.</title>
        <authorList>
            <person name="Huang S."/>
            <person name="Vieira S."/>
            <person name="Bunk B."/>
            <person name="Riedel T."/>
            <person name="Sproer C."/>
            <person name="Overmann J."/>
        </authorList>
    </citation>
    <scope>NUCLEOTIDE SEQUENCE [LARGE SCALE GENOMIC DNA]</scope>
    <source>
        <strain evidence="3">DSM 100886 HEG_-6_39</strain>
    </source>
</reference>
<sequence length="390" mass="42552">MGNCSYDALIVGGGPAGATAALGLAQCGWRVCLLHRAQPRASVHARTGETLPSASRATLRALGLWSTFLQDGHVPSPGTVAWWDAENPIEQDSVFDPWGPAWHIDRWRFDHRLREAAAVAGAEVLDGLRLVDAQRLTAARASGAACWSASLRDETRTVPVRARVLIVATGRGRHPVACGGRRGRLDRLIGLAALVPAGEPLASVDQRIWIEATPEGWWYSAPTPGGPWTITFFTDADRVPREKGRDGISRYWREQFLGSQQTKQRIAHLTSFAPMLGTVTMPGALRVFAADSYRSAACHGPGWMAAGDAVSAWDPLSGQGIENALQSGSRVARAVHAILQGGDAGAICRDYADEVEARDGQYRRDRSAYYGRVQRWPDAVFWRRRTRQDQ</sequence>
<dbReference type="Gene3D" id="3.30.9.100">
    <property type="match status" value="1"/>
</dbReference>
<gene>
    <name evidence="2" type="ORF">LuPra_04080</name>
</gene>
<dbReference type="PRINTS" id="PR00420">
    <property type="entry name" value="RNGMNOXGNASE"/>
</dbReference>
<dbReference type="InterPro" id="IPR036188">
    <property type="entry name" value="FAD/NAD-bd_sf"/>
</dbReference>
<dbReference type="GO" id="GO:0071949">
    <property type="term" value="F:FAD binding"/>
    <property type="evidence" value="ECO:0007669"/>
    <property type="project" value="InterPro"/>
</dbReference>
<dbReference type="RefSeq" id="WP_157899463.1">
    <property type="nucleotide sequence ID" value="NZ_CP015136.1"/>
</dbReference>
<dbReference type="InterPro" id="IPR002938">
    <property type="entry name" value="FAD-bd"/>
</dbReference>
<evidence type="ECO:0000313" key="2">
    <source>
        <dbReference type="EMBL" id="AMY10837.1"/>
    </source>
</evidence>
<feature type="domain" description="FAD-binding" evidence="1">
    <location>
        <begin position="6"/>
        <end position="356"/>
    </location>
</feature>
<dbReference type="EMBL" id="CP015136">
    <property type="protein sequence ID" value="AMY10837.1"/>
    <property type="molecule type" value="Genomic_DNA"/>
</dbReference>
<dbReference type="Proteomes" id="UP000076079">
    <property type="component" value="Chromosome"/>
</dbReference>
<name>A0A143PQ47_LUTPR</name>
<dbReference type="Pfam" id="PF01494">
    <property type="entry name" value="FAD_binding_3"/>
    <property type="match status" value="1"/>
</dbReference>
<dbReference type="InterPro" id="IPR050816">
    <property type="entry name" value="Flavin-dep_Halogenase_NPB"/>
</dbReference>
<dbReference type="PANTHER" id="PTHR43747:SF1">
    <property type="entry name" value="SLR1998 PROTEIN"/>
    <property type="match status" value="1"/>
</dbReference>
<dbReference type="Gene3D" id="3.50.50.60">
    <property type="entry name" value="FAD/NAD(P)-binding domain"/>
    <property type="match status" value="1"/>
</dbReference>
<proteinExistence type="predicted"/>
<evidence type="ECO:0000259" key="1">
    <source>
        <dbReference type="Pfam" id="PF01494"/>
    </source>
</evidence>
<dbReference type="OrthoDB" id="9806565at2"/>
<dbReference type="PANTHER" id="PTHR43747">
    <property type="entry name" value="FAD-BINDING PROTEIN"/>
    <property type="match status" value="1"/>
</dbReference>